<dbReference type="GO" id="GO:0017001">
    <property type="term" value="P:antibiotic catabolic process"/>
    <property type="evidence" value="ECO:0007669"/>
    <property type="project" value="InterPro"/>
</dbReference>
<evidence type="ECO:0000256" key="4">
    <source>
        <dbReference type="ARBA" id="ARBA00012865"/>
    </source>
</evidence>
<dbReference type="PROSITE" id="PS00337">
    <property type="entry name" value="BETA_LACTAMASE_D"/>
    <property type="match status" value="1"/>
</dbReference>
<comment type="subcellular location">
    <subcellularLocation>
        <location evidence="1">Membrane</location>
    </subcellularLocation>
</comment>
<dbReference type="Proteomes" id="UP000392064">
    <property type="component" value="Chromosome"/>
</dbReference>
<dbReference type="Pfam" id="PF05223">
    <property type="entry name" value="MecA_N"/>
    <property type="match status" value="1"/>
</dbReference>
<keyword evidence="7" id="KW-0472">Membrane</keyword>
<gene>
    <name evidence="14" type="ORF">GEV26_16535</name>
</gene>
<feature type="chain" id="PRO_5024336190" description="Beta-lactamase" evidence="10">
    <location>
        <begin position="28"/>
        <end position="631"/>
    </location>
</feature>
<dbReference type="InterPro" id="IPR050515">
    <property type="entry name" value="Beta-lactam/transpept"/>
</dbReference>
<evidence type="ECO:0000256" key="10">
    <source>
        <dbReference type="SAM" id="SignalP"/>
    </source>
</evidence>
<evidence type="ECO:0000256" key="7">
    <source>
        <dbReference type="ARBA" id="ARBA00023136"/>
    </source>
</evidence>
<evidence type="ECO:0000313" key="15">
    <source>
        <dbReference type="Proteomes" id="UP000392064"/>
    </source>
</evidence>
<dbReference type="AlphaFoldDB" id="A0A5Q2MNS4"/>
<dbReference type="KEGG" id="aef:GEV26_16535"/>
<dbReference type="InterPro" id="IPR001460">
    <property type="entry name" value="PCN-bd_Tpept"/>
</dbReference>
<accession>A0A5Q2MNS4</accession>
<evidence type="ECO:0000259" key="12">
    <source>
        <dbReference type="Pfam" id="PF03717"/>
    </source>
</evidence>
<dbReference type="EMBL" id="CP045737">
    <property type="protein sequence ID" value="QGG42852.1"/>
    <property type="molecule type" value="Genomic_DNA"/>
</dbReference>
<dbReference type="Gene3D" id="3.40.710.10">
    <property type="entry name" value="DD-peptidase/beta-lactamase superfamily"/>
    <property type="match status" value="1"/>
</dbReference>
<dbReference type="SUPFAM" id="SSF56601">
    <property type="entry name" value="beta-lactamase/transpeptidase-like"/>
    <property type="match status" value="1"/>
</dbReference>
<keyword evidence="8 9" id="KW-0046">Antibiotic resistance</keyword>
<dbReference type="GO" id="GO:0071972">
    <property type="term" value="F:peptidoglycan L,D-transpeptidase activity"/>
    <property type="evidence" value="ECO:0007669"/>
    <property type="project" value="TreeGrafter"/>
</dbReference>
<evidence type="ECO:0000256" key="6">
    <source>
        <dbReference type="ARBA" id="ARBA00022801"/>
    </source>
</evidence>
<feature type="domain" description="Penicillin-binding protein transpeptidase" evidence="11">
    <location>
        <begin position="351"/>
        <end position="627"/>
    </location>
</feature>
<evidence type="ECO:0000256" key="9">
    <source>
        <dbReference type="RuleBase" id="RU361140"/>
    </source>
</evidence>
<feature type="domain" description="Penicillin-binding protein dimerisation" evidence="12">
    <location>
        <begin position="149"/>
        <end position="302"/>
    </location>
</feature>
<comment type="catalytic activity">
    <reaction evidence="9">
        <text>a beta-lactam + H2O = a substituted beta-amino acid</text>
        <dbReference type="Rhea" id="RHEA:20401"/>
        <dbReference type="ChEBI" id="CHEBI:15377"/>
        <dbReference type="ChEBI" id="CHEBI:35627"/>
        <dbReference type="ChEBI" id="CHEBI:140347"/>
        <dbReference type="EC" id="3.5.2.6"/>
    </reaction>
</comment>
<dbReference type="Pfam" id="PF03717">
    <property type="entry name" value="PBP_dimer"/>
    <property type="match status" value="1"/>
</dbReference>
<evidence type="ECO:0000256" key="2">
    <source>
        <dbReference type="ARBA" id="ARBA00007171"/>
    </source>
</evidence>
<dbReference type="GO" id="GO:0005886">
    <property type="term" value="C:plasma membrane"/>
    <property type="evidence" value="ECO:0007669"/>
    <property type="project" value="TreeGrafter"/>
</dbReference>
<sequence>MLPPRRIRPARLGAAGAGLALAVGALAACGGGGPDARDTANDLAAALTSGDVSKVPTRGMATDNQADLERIVKGLGEGNTQKVRVTKVVEQDGAATVTLSTRRVVSGAEWSYTTKASLVEADDQWEVDWKPSIVAPVKGDERLTALTVAGERGDILGAKDKPLVTQRPVVRVGIDKTRVKARAAGGSATALAELLDIDASAFRKRVEASGARAFVEGLVVRAGDAPADAALAKIPGAVGIDAELPLGPTRTFGQPLLGSVGDVTAEIIEDSKGALGPGDQVGLSGLQKRYDTQLRGRPGLEIAAIVSDPAVAPREVFTSEPTDGTSLRTTLDPKLQAAADDILGDVDPASAIVAVRPSTGELLAVASGPGGDGNDTATSGRYAPGSTFKIATALAFLRSGVTPSTKVPCTPTVTVDGRTFKNYSDYPSSALGKVSLTTAIANSCNTAMIATMNKAPQDRLADAAYALGLGRDVDLGVPAFLGSVPDTAKGTERAASMIGQGRIEASPLAMAVVAASVQDGRLVTPVLLPDLKPKDTSAPAKPLKAQEATSLADMMRAVVTDGSGRFLLDVPGPPVGAKTGTAEYGDEVPPRTHAWMIGTQGDLAVSVFVWDGDSGSATAGPLLEKLLRAAR</sequence>
<evidence type="ECO:0000256" key="8">
    <source>
        <dbReference type="ARBA" id="ARBA00023251"/>
    </source>
</evidence>
<comment type="similarity">
    <text evidence="2">Belongs to the transpeptidase family.</text>
</comment>
<dbReference type="InterPro" id="IPR002137">
    <property type="entry name" value="Beta-lactam_class-D_AS"/>
</dbReference>
<evidence type="ECO:0000256" key="5">
    <source>
        <dbReference type="ARBA" id="ARBA00022729"/>
    </source>
</evidence>
<dbReference type="GO" id="GO:0008658">
    <property type="term" value="F:penicillin binding"/>
    <property type="evidence" value="ECO:0007669"/>
    <property type="project" value="InterPro"/>
</dbReference>
<keyword evidence="6 9" id="KW-0378">Hydrolase</keyword>
<evidence type="ECO:0000259" key="11">
    <source>
        <dbReference type="Pfam" id="PF00905"/>
    </source>
</evidence>
<proteinExistence type="inferred from homology"/>
<evidence type="ECO:0000259" key="13">
    <source>
        <dbReference type="Pfam" id="PF05223"/>
    </source>
</evidence>
<dbReference type="GO" id="GO:0046677">
    <property type="term" value="P:response to antibiotic"/>
    <property type="evidence" value="ECO:0007669"/>
    <property type="project" value="UniProtKB-UniRule"/>
</dbReference>
<keyword evidence="15" id="KW-1185">Reference proteome</keyword>
<evidence type="ECO:0000256" key="1">
    <source>
        <dbReference type="ARBA" id="ARBA00004370"/>
    </source>
</evidence>
<dbReference type="InterPro" id="IPR007887">
    <property type="entry name" value="MecA_N"/>
</dbReference>
<dbReference type="GO" id="GO:0008800">
    <property type="term" value="F:beta-lactamase activity"/>
    <property type="evidence" value="ECO:0007669"/>
    <property type="project" value="UniProtKB-UniRule"/>
</dbReference>
<keyword evidence="5 10" id="KW-0732">Signal</keyword>
<reference evidence="14 15" key="1">
    <citation type="submission" date="2019-11" db="EMBL/GenBank/DDBJ databases">
        <authorList>
            <person name="Li J."/>
        </authorList>
    </citation>
    <scope>NUCLEOTIDE SEQUENCE [LARGE SCALE GENOMIC DNA]</scope>
    <source>
        <strain evidence="14 15">MF47</strain>
    </source>
</reference>
<evidence type="ECO:0000256" key="3">
    <source>
        <dbReference type="ARBA" id="ARBA00007898"/>
    </source>
</evidence>
<dbReference type="InterPro" id="IPR036138">
    <property type="entry name" value="PBP_dimer_sf"/>
</dbReference>
<dbReference type="Pfam" id="PF00905">
    <property type="entry name" value="Transpeptidase"/>
    <property type="match status" value="1"/>
</dbReference>
<dbReference type="PROSITE" id="PS51257">
    <property type="entry name" value="PROKAR_LIPOPROTEIN"/>
    <property type="match status" value="1"/>
</dbReference>
<dbReference type="GO" id="GO:0071555">
    <property type="term" value="P:cell wall organization"/>
    <property type="evidence" value="ECO:0007669"/>
    <property type="project" value="TreeGrafter"/>
</dbReference>
<dbReference type="InterPro" id="IPR012338">
    <property type="entry name" value="Beta-lactam/transpept-like"/>
</dbReference>
<dbReference type="EC" id="3.5.2.6" evidence="4 9"/>
<name>A0A5Q2MNS4_9ACTN</name>
<comment type="similarity">
    <text evidence="3 9">Belongs to the class-D beta-lactamase family.</text>
</comment>
<dbReference type="PANTHER" id="PTHR30627:SF24">
    <property type="entry name" value="PENICILLIN-BINDING PROTEIN 4B"/>
    <property type="match status" value="1"/>
</dbReference>
<organism evidence="14 15">
    <name type="scientific">Aeromicrobium yanjiei</name>
    <dbReference type="NCBI Taxonomy" id="2662028"/>
    <lineage>
        <taxon>Bacteria</taxon>
        <taxon>Bacillati</taxon>
        <taxon>Actinomycetota</taxon>
        <taxon>Actinomycetes</taxon>
        <taxon>Propionibacteriales</taxon>
        <taxon>Nocardioidaceae</taxon>
        <taxon>Aeromicrobium</taxon>
    </lineage>
</organism>
<feature type="domain" description="NTF2-like N-terminal transpeptidase" evidence="13">
    <location>
        <begin position="65"/>
        <end position="136"/>
    </location>
</feature>
<dbReference type="SUPFAM" id="SSF56519">
    <property type="entry name" value="Penicillin binding protein dimerisation domain"/>
    <property type="match status" value="1"/>
</dbReference>
<protein>
    <recommendedName>
        <fullName evidence="4 9">Beta-lactamase</fullName>
        <ecNumber evidence="4 9">3.5.2.6</ecNumber>
    </recommendedName>
</protein>
<dbReference type="RefSeq" id="WP_153654656.1">
    <property type="nucleotide sequence ID" value="NZ_CP045737.1"/>
</dbReference>
<evidence type="ECO:0000313" key="14">
    <source>
        <dbReference type="EMBL" id="QGG42852.1"/>
    </source>
</evidence>
<dbReference type="InterPro" id="IPR005311">
    <property type="entry name" value="PBP_dimer"/>
</dbReference>
<dbReference type="PANTHER" id="PTHR30627">
    <property type="entry name" value="PEPTIDOGLYCAN D,D-TRANSPEPTIDASE"/>
    <property type="match status" value="1"/>
</dbReference>
<dbReference type="Gene3D" id="3.90.1310.10">
    <property type="entry name" value="Penicillin-binding protein 2a (Domain 2)"/>
    <property type="match status" value="1"/>
</dbReference>
<feature type="signal peptide" evidence="10">
    <location>
        <begin position="1"/>
        <end position="27"/>
    </location>
</feature>